<proteinExistence type="predicted"/>
<keyword evidence="3" id="KW-1185">Reference proteome</keyword>
<comment type="caution">
    <text evidence="2">The sequence shown here is derived from an EMBL/GenBank/DDBJ whole genome shotgun (WGS) entry which is preliminary data.</text>
</comment>
<evidence type="ECO:0008006" key="4">
    <source>
        <dbReference type="Google" id="ProtNLM"/>
    </source>
</evidence>
<feature type="non-terminal residue" evidence="2">
    <location>
        <position position="1"/>
    </location>
</feature>
<evidence type="ECO:0000313" key="3">
    <source>
        <dbReference type="Proteomes" id="UP001177023"/>
    </source>
</evidence>
<name>A0AA36G932_9BILA</name>
<accession>A0AA36G932</accession>
<evidence type="ECO:0000313" key="2">
    <source>
        <dbReference type="EMBL" id="CAJ0583760.1"/>
    </source>
</evidence>
<reference evidence="2" key="1">
    <citation type="submission" date="2023-06" db="EMBL/GenBank/DDBJ databases">
        <authorList>
            <person name="Delattre M."/>
        </authorList>
    </citation>
    <scope>NUCLEOTIDE SEQUENCE</scope>
    <source>
        <strain evidence="2">AF72</strain>
    </source>
</reference>
<dbReference type="EMBL" id="CATQJA010002665">
    <property type="protein sequence ID" value="CAJ0583760.1"/>
    <property type="molecule type" value="Genomic_DNA"/>
</dbReference>
<organism evidence="2 3">
    <name type="scientific">Mesorhabditis spiculigera</name>
    <dbReference type="NCBI Taxonomy" id="96644"/>
    <lineage>
        <taxon>Eukaryota</taxon>
        <taxon>Metazoa</taxon>
        <taxon>Ecdysozoa</taxon>
        <taxon>Nematoda</taxon>
        <taxon>Chromadorea</taxon>
        <taxon>Rhabditida</taxon>
        <taxon>Rhabditina</taxon>
        <taxon>Rhabditomorpha</taxon>
        <taxon>Rhabditoidea</taxon>
        <taxon>Rhabditidae</taxon>
        <taxon>Mesorhabditinae</taxon>
        <taxon>Mesorhabditis</taxon>
    </lineage>
</organism>
<feature type="signal peptide" evidence="1">
    <location>
        <begin position="1"/>
        <end position="24"/>
    </location>
</feature>
<dbReference type="AlphaFoldDB" id="A0AA36G932"/>
<protein>
    <recommendedName>
        <fullName evidence="4">Exocyst complex component Sec6</fullName>
    </recommendedName>
</protein>
<sequence>MRRHRVFVIFHLLLSIFVVRSVQQSNITYEDLPAEYRLLMSEDVFNSVVLTSSELPIIQHIFEEYDRPVPHENITVMLKESAPIFHDKIQGFLEKIDFQFELLRLQYPNESQQFTWIDRRMTNFLVNEAIDFFAFTPLIDVHMNEQISKLLPNVEQAIGNLSTEFEAILETLSDSMLKLQLEVVSEVEKESEIDGDYAAVNKRLTEDVYDMVPESLENINRVLPYAMINAMHELHLSQMEKIWQIYGNISNGYDYYKGLNLPDFQSFDADFLGWTVRQYLGKSLDALIAHKKFSIVKDLDDLDPIALDSVLNSTNFSDRLDAIHEELDYILNNRLKFLLLCAIGSIPPQEHHYVRRLVAHYLPGEKLLTKVAELHANAPYLSGKVIFVAERVQAMVRWYCRKQPLTCTNLNKTAEFVTSYYIRGMLRIFDLLPDAEIDGLKKVQISMKLEKYRYIMESLEKELPSLYTAIVRVHENIEKKLGAMNFLGTQEFVRKIEMDTMRVLILISLGKDDDLEDFREYARSWRRGFTSMGRKARAEIAAALPDFAKALTIAA</sequence>
<keyword evidence="1" id="KW-0732">Signal</keyword>
<feature type="chain" id="PRO_5041243786" description="Exocyst complex component Sec6" evidence="1">
    <location>
        <begin position="25"/>
        <end position="555"/>
    </location>
</feature>
<gene>
    <name evidence="2" type="ORF">MSPICULIGERA_LOCUS21829</name>
</gene>
<evidence type="ECO:0000256" key="1">
    <source>
        <dbReference type="SAM" id="SignalP"/>
    </source>
</evidence>
<dbReference type="Proteomes" id="UP001177023">
    <property type="component" value="Unassembled WGS sequence"/>
</dbReference>